<comment type="caution">
    <text evidence="8">The sequence shown here is derived from an EMBL/GenBank/DDBJ whole genome shotgun (WGS) entry which is preliminary data.</text>
</comment>
<evidence type="ECO:0000256" key="5">
    <source>
        <dbReference type="SAM" id="MobiDB-lite"/>
    </source>
</evidence>
<keyword evidence="4 6" id="KW-0732">Signal</keyword>
<dbReference type="CDD" id="cd01140">
    <property type="entry name" value="FatB"/>
    <property type="match status" value="1"/>
</dbReference>
<evidence type="ECO:0000256" key="1">
    <source>
        <dbReference type="ARBA" id="ARBA00004196"/>
    </source>
</evidence>
<feature type="domain" description="Fe/B12 periplasmic-binding" evidence="7">
    <location>
        <begin position="77"/>
        <end position="337"/>
    </location>
</feature>
<dbReference type="InterPro" id="IPR051313">
    <property type="entry name" value="Bact_iron-sidero_bind"/>
</dbReference>
<dbReference type="RefSeq" id="WP_006591263.1">
    <property type="nucleotide sequence ID" value="NZ_BAHD01000011.1"/>
</dbReference>
<protein>
    <submittedName>
        <fullName evidence="8">Putative iron-siderophore ABC transporter substrate-binding protein</fullName>
    </submittedName>
</protein>
<keyword evidence="9" id="KW-1185">Reference proteome</keyword>
<dbReference type="InterPro" id="IPR033870">
    <property type="entry name" value="FatB"/>
</dbReference>
<evidence type="ECO:0000313" key="8">
    <source>
        <dbReference type="EMBL" id="GAB94731.1"/>
    </source>
</evidence>
<name>K6WLP6_9MICO</name>
<reference evidence="8 9" key="1">
    <citation type="submission" date="2012-08" db="EMBL/GenBank/DDBJ databases">
        <title>Whole genome shotgun sequence of Kineosphaera limosa NBRC 100340.</title>
        <authorList>
            <person name="Yoshida I."/>
            <person name="Isaki S."/>
            <person name="Hosoyama A."/>
            <person name="Tsuchikane K."/>
            <person name="Katsumata H."/>
            <person name="Ando Y."/>
            <person name="Ohji S."/>
            <person name="Hamada M."/>
            <person name="Tamura T."/>
            <person name="Yamazoe A."/>
            <person name="Yamazaki S."/>
            <person name="Fujita N."/>
        </authorList>
    </citation>
    <scope>NUCLEOTIDE SEQUENCE [LARGE SCALE GENOMIC DNA]</scope>
    <source>
        <strain evidence="8 9">NBRC 100340</strain>
    </source>
</reference>
<sequence>MRQPALVHRIPQRASNSRGHRGSSRRTAVALVALALPLAACGATAQSAQGESTPQAPTTVTVTDARGQVEVPSSPQTFVVADFGALDTLDYLGVEPTALPKRGLPEHLKKYADEKYTDLGTLREIDLEKVAASEPALIVLGGRSAPQYDEAKQIAPVIDVTAKKGADAVTTLKSTATTLATVYGKQAQADERLAQIDTQIADVKAKAADSGTALVLMVTGSKLSAYGPGSRFGFVHDVLGLKPAAPNLAQDSHGQVVSFEFVKQTNPDHLFVIDRDAATGQGGQAAKVVLDNPLIASTTASKNDNITYLDSQSWYLVGTGLTTLPAMVDEVESALTS</sequence>
<dbReference type="InterPro" id="IPR002491">
    <property type="entry name" value="ABC_transptr_periplasmic_BD"/>
</dbReference>
<evidence type="ECO:0000256" key="6">
    <source>
        <dbReference type="SAM" id="SignalP"/>
    </source>
</evidence>
<gene>
    <name evidence="8" type="ORF">KILIM_011_00040</name>
</gene>
<feature type="chain" id="PRO_5003895963" evidence="6">
    <location>
        <begin position="46"/>
        <end position="337"/>
    </location>
</feature>
<evidence type="ECO:0000256" key="3">
    <source>
        <dbReference type="ARBA" id="ARBA00022448"/>
    </source>
</evidence>
<dbReference type="EMBL" id="BAHD01000011">
    <property type="protein sequence ID" value="GAB94731.1"/>
    <property type="molecule type" value="Genomic_DNA"/>
</dbReference>
<organism evidence="8 9">
    <name type="scientific">Kineosphaera limosa NBRC 100340</name>
    <dbReference type="NCBI Taxonomy" id="1184609"/>
    <lineage>
        <taxon>Bacteria</taxon>
        <taxon>Bacillati</taxon>
        <taxon>Actinomycetota</taxon>
        <taxon>Actinomycetes</taxon>
        <taxon>Micrococcales</taxon>
        <taxon>Dermatophilaceae</taxon>
        <taxon>Kineosphaera</taxon>
    </lineage>
</organism>
<feature type="signal peptide" evidence="6">
    <location>
        <begin position="1"/>
        <end position="45"/>
    </location>
</feature>
<dbReference type="GO" id="GO:1901678">
    <property type="term" value="P:iron coordination entity transport"/>
    <property type="evidence" value="ECO:0007669"/>
    <property type="project" value="UniProtKB-ARBA"/>
</dbReference>
<dbReference type="PANTHER" id="PTHR30532">
    <property type="entry name" value="IRON III DICITRATE-BINDING PERIPLASMIC PROTEIN"/>
    <property type="match status" value="1"/>
</dbReference>
<dbReference type="eggNOG" id="COG4607">
    <property type="taxonomic scope" value="Bacteria"/>
</dbReference>
<dbReference type="GO" id="GO:0030288">
    <property type="term" value="C:outer membrane-bounded periplasmic space"/>
    <property type="evidence" value="ECO:0007669"/>
    <property type="project" value="TreeGrafter"/>
</dbReference>
<feature type="region of interest" description="Disordered" evidence="5">
    <location>
        <begin position="1"/>
        <end position="24"/>
    </location>
</feature>
<dbReference type="PROSITE" id="PS50983">
    <property type="entry name" value="FE_B12_PBP"/>
    <property type="match status" value="1"/>
</dbReference>
<dbReference type="PANTHER" id="PTHR30532:SF28">
    <property type="entry name" value="PETROBACTIN-BINDING PROTEIN YCLQ"/>
    <property type="match status" value="1"/>
</dbReference>
<dbReference type="Pfam" id="PF01497">
    <property type="entry name" value="Peripla_BP_2"/>
    <property type="match status" value="1"/>
</dbReference>
<dbReference type="Proteomes" id="UP000008366">
    <property type="component" value="Unassembled WGS sequence"/>
</dbReference>
<evidence type="ECO:0000313" key="9">
    <source>
        <dbReference type="Proteomes" id="UP000008366"/>
    </source>
</evidence>
<comment type="similarity">
    <text evidence="2">Belongs to the bacterial solute-binding protein 8 family.</text>
</comment>
<dbReference type="SUPFAM" id="SSF53807">
    <property type="entry name" value="Helical backbone' metal receptor"/>
    <property type="match status" value="1"/>
</dbReference>
<dbReference type="AlphaFoldDB" id="K6WLP6"/>
<evidence type="ECO:0000259" key="7">
    <source>
        <dbReference type="PROSITE" id="PS50983"/>
    </source>
</evidence>
<accession>K6WLP6</accession>
<dbReference type="Gene3D" id="3.40.50.1980">
    <property type="entry name" value="Nitrogenase molybdenum iron protein domain"/>
    <property type="match status" value="2"/>
</dbReference>
<proteinExistence type="inferred from homology"/>
<dbReference type="STRING" id="1184609.KILIM_011_00040"/>
<keyword evidence="3" id="KW-0813">Transport</keyword>
<comment type="subcellular location">
    <subcellularLocation>
        <location evidence="1">Cell envelope</location>
    </subcellularLocation>
</comment>
<evidence type="ECO:0000256" key="4">
    <source>
        <dbReference type="ARBA" id="ARBA00022729"/>
    </source>
</evidence>
<evidence type="ECO:0000256" key="2">
    <source>
        <dbReference type="ARBA" id="ARBA00008814"/>
    </source>
</evidence>